<dbReference type="GO" id="GO:0016020">
    <property type="term" value="C:membrane"/>
    <property type="evidence" value="ECO:0007669"/>
    <property type="project" value="TreeGrafter"/>
</dbReference>
<evidence type="ECO:0000313" key="3">
    <source>
        <dbReference type="EMBL" id="TFL03068.1"/>
    </source>
</evidence>
<evidence type="ECO:0000313" key="4">
    <source>
        <dbReference type="Proteomes" id="UP000305067"/>
    </source>
</evidence>
<name>A0A5C3QNX9_9AGAR</name>
<organism evidence="3 4">
    <name type="scientific">Pterulicium gracile</name>
    <dbReference type="NCBI Taxonomy" id="1884261"/>
    <lineage>
        <taxon>Eukaryota</taxon>
        <taxon>Fungi</taxon>
        <taxon>Dikarya</taxon>
        <taxon>Basidiomycota</taxon>
        <taxon>Agaricomycotina</taxon>
        <taxon>Agaricomycetes</taxon>
        <taxon>Agaricomycetidae</taxon>
        <taxon>Agaricales</taxon>
        <taxon>Pleurotineae</taxon>
        <taxon>Pterulaceae</taxon>
        <taxon>Pterulicium</taxon>
    </lineage>
</organism>
<keyword evidence="1" id="KW-0813">Transport</keyword>
<dbReference type="InterPro" id="IPR036497">
    <property type="entry name" value="GLTP_sf"/>
</dbReference>
<dbReference type="STRING" id="1884261.A0A5C3QNX9"/>
<proteinExistence type="predicted"/>
<dbReference type="OrthoDB" id="205255at2759"/>
<keyword evidence="4" id="KW-1185">Reference proteome</keyword>
<dbReference type="GO" id="GO:1902387">
    <property type="term" value="F:ceramide 1-phosphate binding"/>
    <property type="evidence" value="ECO:0007669"/>
    <property type="project" value="TreeGrafter"/>
</dbReference>
<dbReference type="FunFam" id="1.10.3520.10:FF:000001">
    <property type="entry name" value="Pleckstrin domain-containing family A member 8"/>
    <property type="match status" value="1"/>
</dbReference>
<dbReference type="EMBL" id="ML178821">
    <property type="protein sequence ID" value="TFL03068.1"/>
    <property type="molecule type" value="Genomic_DNA"/>
</dbReference>
<evidence type="ECO:0000256" key="1">
    <source>
        <dbReference type="ARBA" id="ARBA00022448"/>
    </source>
</evidence>
<accession>A0A5C3QNX9</accession>
<gene>
    <name evidence="3" type="ORF">BDV98DRAFT_546372</name>
</gene>
<dbReference type="InterPro" id="IPR014830">
    <property type="entry name" value="Glycolipid_transfer_prot_dom"/>
</dbReference>
<dbReference type="AlphaFoldDB" id="A0A5C3QNX9"/>
<protein>
    <submittedName>
        <fullName evidence="3">Glycolipid transfer protein domain-containing protein</fullName>
    </submittedName>
</protein>
<dbReference type="GO" id="GO:0005829">
    <property type="term" value="C:cytosol"/>
    <property type="evidence" value="ECO:0007669"/>
    <property type="project" value="TreeGrafter"/>
</dbReference>
<dbReference type="SUPFAM" id="SSF110004">
    <property type="entry name" value="Glycolipid transfer protein, GLTP"/>
    <property type="match status" value="1"/>
</dbReference>
<feature type="domain" description="Glycolipid transfer protein" evidence="2">
    <location>
        <begin position="21"/>
        <end position="160"/>
    </location>
</feature>
<dbReference type="Pfam" id="PF08718">
    <property type="entry name" value="GLTP"/>
    <property type="match status" value="1"/>
</dbReference>
<dbReference type="Proteomes" id="UP000305067">
    <property type="component" value="Unassembled WGS sequence"/>
</dbReference>
<reference evidence="3 4" key="1">
    <citation type="journal article" date="2019" name="Nat. Ecol. Evol.">
        <title>Megaphylogeny resolves global patterns of mushroom evolution.</title>
        <authorList>
            <person name="Varga T."/>
            <person name="Krizsan K."/>
            <person name="Foldi C."/>
            <person name="Dima B."/>
            <person name="Sanchez-Garcia M."/>
            <person name="Sanchez-Ramirez S."/>
            <person name="Szollosi G.J."/>
            <person name="Szarkandi J.G."/>
            <person name="Papp V."/>
            <person name="Albert L."/>
            <person name="Andreopoulos W."/>
            <person name="Angelini C."/>
            <person name="Antonin V."/>
            <person name="Barry K.W."/>
            <person name="Bougher N.L."/>
            <person name="Buchanan P."/>
            <person name="Buyck B."/>
            <person name="Bense V."/>
            <person name="Catcheside P."/>
            <person name="Chovatia M."/>
            <person name="Cooper J."/>
            <person name="Damon W."/>
            <person name="Desjardin D."/>
            <person name="Finy P."/>
            <person name="Geml J."/>
            <person name="Haridas S."/>
            <person name="Hughes K."/>
            <person name="Justo A."/>
            <person name="Karasinski D."/>
            <person name="Kautmanova I."/>
            <person name="Kiss B."/>
            <person name="Kocsube S."/>
            <person name="Kotiranta H."/>
            <person name="LaButti K.M."/>
            <person name="Lechner B.E."/>
            <person name="Liimatainen K."/>
            <person name="Lipzen A."/>
            <person name="Lukacs Z."/>
            <person name="Mihaltcheva S."/>
            <person name="Morgado L.N."/>
            <person name="Niskanen T."/>
            <person name="Noordeloos M.E."/>
            <person name="Ohm R.A."/>
            <person name="Ortiz-Santana B."/>
            <person name="Ovrebo C."/>
            <person name="Racz N."/>
            <person name="Riley R."/>
            <person name="Savchenko A."/>
            <person name="Shiryaev A."/>
            <person name="Soop K."/>
            <person name="Spirin V."/>
            <person name="Szebenyi C."/>
            <person name="Tomsovsky M."/>
            <person name="Tulloss R.E."/>
            <person name="Uehling J."/>
            <person name="Grigoriev I.V."/>
            <person name="Vagvolgyi C."/>
            <person name="Papp T."/>
            <person name="Martin F.M."/>
            <person name="Miettinen O."/>
            <person name="Hibbett D.S."/>
            <person name="Nagy L.G."/>
        </authorList>
    </citation>
    <scope>NUCLEOTIDE SEQUENCE [LARGE SCALE GENOMIC DNA]</scope>
    <source>
        <strain evidence="3 4">CBS 309.79</strain>
    </source>
</reference>
<dbReference type="PANTHER" id="PTHR10219:SF25">
    <property type="entry name" value="PLECKSTRIN HOMOLOGY DOMAIN-CONTAINING FAMILY A MEMBER 8"/>
    <property type="match status" value="1"/>
</dbReference>
<dbReference type="Gene3D" id="1.10.3520.10">
    <property type="entry name" value="Glycolipid transfer protein"/>
    <property type="match status" value="1"/>
</dbReference>
<sequence>MPPYFESIKSFEDVPITDKGVDTVTFLEAAEGLVKIFVLLGSTAFATVVSDLKGNIAKVRARYDAAPSKSGTLEELVINEPADDKKRTATQGLLWLTRGLSFTCKALQNAQKNKNEELSVAFTKGYEGSLKQFHTFVVKGVFSLAMKACPYRAAFYEKLAADPNGGPPSSQDKVSQDMDKWLAALHNIVTRLEGFYEAGGHAKGF</sequence>
<dbReference type="PANTHER" id="PTHR10219">
    <property type="entry name" value="GLYCOLIPID TRANSFER PROTEIN-RELATED"/>
    <property type="match status" value="1"/>
</dbReference>
<evidence type="ECO:0000259" key="2">
    <source>
        <dbReference type="Pfam" id="PF08718"/>
    </source>
</evidence>
<dbReference type="GO" id="GO:1902388">
    <property type="term" value="F:ceramide 1-phosphate transfer activity"/>
    <property type="evidence" value="ECO:0007669"/>
    <property type="project" value="TreeGrafter"/>
</dbReference>